<reference evidence="1 2" key="1">
    <citation type="submission" date="2017-09" db="EMBL/GenBank/DDBJ databases">
        <title>Large-scale bioinformatics analysis of Bacillus genomes uncovers conserved roles of natural products in bacterial physiology.</title>
        <authorList>
            <consortium name="Agbiome Team Llc"/>
            <person name="Bleich R.M."/>
            <person name="Grubbs K.J."/>
            <person name="Santa Maria K.C."/>
            <person name="Allen S.E."/>
            <person name="Farag S."/>
            <person name="Shank E.A."/>
            <person name="Bowers A."/>
        </authorList>
    </citation>
    <scope>NUCLEOTIDE SEQUENCE [LARGE SCALE GENOMIC DNA]</scope>
    <source>
        <strain evidence="1 2">AFS009893</strain>
    </source>
</reference>
<accession>A0A2A8C362</accession>
<organism evidence="1 2">
    <name type="scientific">Bacillus pseudomycoides</name>
    <dbReference type="NCBI Taxonomy" id="64104"/>
    <lineage>
        <taxon>Bacteria</taxon>
        <taxon>Bacillati</taxon>
        <taxon>Bacillota</taxon>
        <taxon>Bacilli</taxon>
        <taxon>Bacillales</taxon>
        <taxon>Bacillaceae</taxon>
        <taxon>Bacillus</taxon>
        <taxon>Bacillus cereus group</taxon>
    </lineage>
</organism>
<proteinExistence type="predicted"/>
<sequence>MRWQYAHLNETPYLYSSKHLKQMHKKARSKDETEAMWGHMQKHEVDDYEYKGYYNLARQIQEELHGEETVDMEWGDIFEDYKPVMTKDGLKLEKRRKTDGQCKTRFPFTNAYSI</sequence>
<dbReference type="AlphaFoldDB" id="A0A2A8C362"/>
<protein>
    <submittedName>
        <fullName evidence="1">Uncharacterized protein</fullName>
    </submittedName>
</protein>
<evidence type="ECO:0000313" key="1">
    <source>
        <dbReference type="EMBL" id="PEM68023.1"/>
    </source>
</evidence>
<name>A0A2A8C362_9BACI</name>
<comment type="caution">
    <text evidence="1">The sequence shown here is derived from an EMBL/GenBank/DDBJ whole genome shotgun (WGS) entry which is preliminary data.</text>
</comment>
<gene>
    <name evidence="1" type="ORF">CN613_15695</name>
</gene>
<dbReference type="EMBL" id="NUDP01000057">
    <property type="protein sequence ID" value="PEM68023.1"/>
    <property type="molecule type" value="Genomic_DNA"/>
</dbReference>
<evidence type="ECO:0000313" key="2">
    <source>
        <dbReference type="Proteomes" id="UP000219775"/>
    </source>
</evidence>
<dbReference type="RefSeq" id="WP_097989748.1">
    <property type="nucleotide sequence ID" value="NZ_NUAS01000074.1"/>
</dbReference>
<dbReference type="Proteomes" id="UP000219775">
    <property type="component" value="Unassembled WGS sequence"/>
</dbReference>